<keyword evidence="5" id="KW-1185">Reference proteome</keyword>
<evidence type="ECO:0000313" key="4">
    <source>
        <dbReference type="EMBL" id="KAL1520084.1"/>
    </source>
</evidence>
<evidence type="ECO:0000256" key="1">
    <source>
        <dbReference type="ARBA" id="ARBA00022737"/>
    </source>
</evidence>
<evidence type="ECO:0000256" key="3">
    <source>
        <dbReference type="PROSITE-ProRule" id="PRU00023"/>
    </source>
</evidence>
<dbReference type="Pfam" id="PF12796">
    <property type="entry name" value="Ank_2"/>
    <property type="match status" value="1"/>
</dbReference>
<dbReference type="InterPro" id="IPR050745">
    <property type="entry name" value="Multifunctional_regulatory"/>
</dbReference>
<dbReference type="PANTHER" id="PTHR24189:SF50">
    <property type="entry name" value="ANKYRIN REPEAT AND SOCS BOX PROTEIN 2"/>
    <property type="match status" value="1"/>
</dbReference>
<feature type="repeat" description="ANK" evidence="3">
    <location>
        <begin position="92"/>
        <end position="124"/>
    </location>
</feature>
<name>A0AB34JEW7_PRYPA</name>
<evidence type="ECO:0000313" key="5">
    <source>
        <dbReference type="Proteomes" id="UP001515480"/>
    </source>
</evidence>
<feature type="repeat" description="ANK" evidence="3">
    <location>
        <begin position="59"/>
        <end position="91"/>
    </location>
</feature>
<dbReference type="InterPro" id="IPR002110">
    <property type="entry name" value="Ankyrin_rpt"/>
</dbReference>
<dbReference type="AlphaFoldDB" id="A0AB34JEW7"/>
<dbReference type="Gene3D" id="1.25.40.20">
    <property type="entry name" value="Ankyrin repeat-containing domain"/>
    <property type="match status" value="1"/>
</dbReference>
<proteinExistence type="predicted"/>
<dbReference type="SMART" id="SM00248">
    <property type="entry name" value="ANK"/>
    <property type="match status" value="2"/>
</dbReference>
<gene>
    <name evidence="4" type="ORF">AB1Y20_023559</name>
</gene>
<evidence type="ECO:0000256" key="2">
    <source>
        <dbReference type="ARBA" id="ARBA00023043"/>
    </source>
</evidence>
<dbReference type="InterPro" id="IPR036770">
    <property type="entry name" value="Ankyrin_rpt-contain_sf"/>
</dbReference>
<dbReference type="PROSITE" id="PS50088">
    <property type="entry name" value="ANK_REPEAT"/>
    <property type="match status" value="2"/>
</dbReference>
<keyword evidence="1" id="KW-0677">Repeat</keyword>
<sequence length="429" mass="45968">METEAEAALKLSRMEHRKLRRHQPSFLRILEAAKSGDVQTLSSLLAQHPGNVTEGTESDKRTALHAACFAKQDECVKVLLDAGAIVEQRMRGGITPLIAAAQSGAVGCLRLLLDARADIHALSLGKTALQHAEAAHRSRPADATFAAVVAALHDAARVQARRDEATLLERQKEALCLAREAEEAVALLPRLPTPPRESGAALPLAARDALFEHACALAHACGFAPGMLASSGIESFVGSRQGVAFLAQLADELPSLEPGATGRETAYAVRLVQMRLSQAAPGMHGGVVGQDQLTPLFERVVVAARPKKAWSLLAKMKEIPESELLRKPDLASAVDGWHTACSGIEELALASWHTARRQAIFWRTMGGGKLGQPPANVLRQAVCQGPSEPLTHVFRGFVAHLEDLEDEAGGDQNEFQRLVSEMLPTGFQV</sequence>
<dbReference type="SUPFAM" id="SSF48403">
    <property type="entry name" value="Ankyrin repeat"/>
    <property type="match status" value="1"/>
</dbReference>
<organism evidence="4 5">
    <name type="scientific">Prymnesium parvum</name>
    <name type="common">Toxic golden alga</name>
    <dbReference type="NCBI Taxonomy" id="97485"/>
    <lineage>
        <taxon>Eukaryota</taxon>
        <taxon>Haptista</taxon>
        <taxon>Haptophyta</taxon>
        <taxon>Prymnesiophyceae</taxon>
        <taxon>Prymnesiales</taxon>
        <taxon>Prymnesiaceae</taxon>
        <taxon>Prymnesium</taxon>
    </lineage>
</organism>
<dbReference type="Proteomes" id="UP001515480">
    <property type="component" value="Unassembled WGS sequence"/>
</dbReference>
<dbReference type="PANTHER" id="PTHR24189">
    <property type="entry name" value="MYOTROPHIN"/>
    <property type="match status" value="1"/>
</dbReference>
<reference evidence="4 5" key="1">
    <citation type="journal article" date="2024" name="Science">
        <title>Giant polyketide synthase enzymes in the biosynthesis of giant marine polyether toxins.</title>
        <authorList>
            <person name="Fallon T.R."/>
            <person name="Shende V.V."/>
            <person name="Wierzbicki I.H."/>
            <person name="Pendleton A.L."/>
            <person name="Watervoot N.F."/>
            <person name="Auber R.P."/>
            <person name="Gonzalez D.J."/>
            <person name="Wisecaver J.H."/>
            <person name="Moore B.S."/>
        </authorList>
    </citation>
    <scope>NUCLEOTIDE SEQUENCE [LARGE SCALE GENOMIC DNA]</scope>
    <source>
        <strain evidence="4 5">12B1</strain>
    </source>
</reference>
<comment type="caution">
    <text evidence="4">The sequence shown here is derived from an EMBL/GenBank/DDBJ whole genome shotgun (WGS) entry which is preliminary data.</text>
</comment>
<dbReference type="PROSITE" id="PS50297">
    <property type="entry name" value="ANK_REP_REGION"/>
    <property type="match status" value="2"/>
</dbReference>
<dbReference type="EMBL" id="JBGBPQ010000009">
    <property type="protein sequence ID" value="KAL1520084.1"/>
    <property type="molecule type" value="Genomic_DNA"/>
</dbReference>
<protein>
    <submittedName>
        <fullName evidence="4">Uncharacterized protein</fullName>
    </submittedName>
</protein>
<accession>A0AB34JEW7</accession>
<keyword evidence="2 3" id="KW-0040">ANK repeat</keyword>